<comment type="caution">
    <text evidence="2">The sequence shown here is derived from an EMBL/GenBank/DDBJ whole genome shotgun (WGS) entry which is preliminary data.</text>
</comment>
<protein>
    <recommendedName>
        <fullName evidence="4">HEAT repeat domain-containing protein</fullName>
    </recommendedName>
</protein>
<gene>
    <name evidence="2" type="ORF">HC175_08955</name>
</gene>
<proteinExistence type="predicted"/>
<dbReference type="RefSeq" id="WP_168138149.1">
    <property type="nucleotide sequence ID" value="NZ_JAAVJR010000004.1"/>
</dbReference>
<evidence type="ECO:0008006" key="4">
    <source>
        <dbReference type="Google" id="ProtNLM"/>
    </source>
</evidence>
<name>A0ABX1D1N1_9FLAO</name>
<accession>A0ABX1D1N1</accession>
<evidence type="ECO:0000313" key="2">
    <source>
        <dbReference type="EMBL" id="NJW53049.1"/>
    </source>
</evidence>
<reference evidence="2 3" key="1">
    <citation type="submission" date="2020-03" db="EMBL/GenBank/DDBJ databases">
        <title>Salinimicrobium sp. nov, isolated from SCS.</title>
        <authorList>
            <person name="Cao W.R."/>
        </authorList>
    </citation>
    <scope>NUCLEOTIDE SEQUENCE [LARGE SCALE GENOMIC DNA]</scope>
    <source>
        <strain evidence="3">J15B91</strain>
    </source>
</reference>
<dbReference type="Proteomes" id="UP000703674">
    <property type="component" value="Unassembled WGS sequence"/>
</dbReference>
<organism evidence="2 3">
    <name type="scientific">Salinimicrobium oceani</name>
    <dbReference type="NCBI Taxonomy" id="2722702"/>
    <lineage>
        <taxon>Bacteria</taxon>
        <taxon>Pseudomonadati</taxon>
        <taxon>Bacteroidota</taxon>
        <taxon>Flavobacteriia</taxon>
        <taxon>Flavobacteriales</taxon>
        <taxon>Flavobacteriaceae</taxon>
        <taxon>Salinimicrobium</taxon>
    </lineage>
</organism>
<keyword evidence="1" id="KW-0812">Transmembrane</keyword>
<keyword evidence="3" id="KW-1185">Reference proteome</keyword>
<keyword evidence="1" id="KW-0472">Membrane</keyword>
<dbReference type="EMBL" id="JAAVJR010000004">
    <property type="protein sequence ID" value="NJW53049.1"/>
    <property type="molecule type" value="Genomic_DNA"/>
</dbReference>
<feature type="transmembrane region" description="Helical" evidence="1">
    <location>
        <begin position="24"/>
        <end position="45"/>
    </location>
</feature>
<sequence>MLLSSKVGRASAMGDVLSPFMEQLVLFVIFAVFGTALLFFLLTLYKKLRRLKRNKKKTLYQISVENVLFKYLFEDLSVQQALENPDYLQMQADPLFKRVAIKTIISLHKNYSGTYSRKLELFFEESRLVNYSIGKLESSRWPYIVEGIRDLSTLNHKPSYSRIASRIIHPHDLVKTEVLIALIKMRGIEEIMKFQNTGLQLNDWIQSSILYTIKKHKIPPPANFGLMLKSRNETLILLAVRLISYYGTTEFETELMEISRQCKSLKLKTEISGLLSKTETIIQDDGQ</sequence>
<evidence type="ECO:0000313" key="3">
    <source>
        <dbReference type="Proteomes" id="UP000703674"/>
    </source>
</evidence>
<keyword evidence="1" id="KW-1133">Transmembrane helix</keyword>
<evidence type="ECO:0000256" key="1">
    <source>
        <dbReference type="SAM" id="Phobius"/>
    </source>
</evidence>